<name>A0A8S5VY74_9VIRU</name>
<proteinExistence type="predicted"/>
<organism evidence="1">
    <name type="scientific">Tectiviridae sp</name>
    <dbReference type="NCBI Taxonomy" id="2831614"/>
    <lineage>
        <taxon>Viruses</taxon>
        <taxon>Varidnaviria</taxon>
        <taxon>Bamfordvirae</taxon>
        <taxon>Preplasmiviricota</taxon>
        <taxon>Prepoliviricotina</taxon>
        <taxon>Tectiliviricetes</taxon>
        <taxon>Kalamavirales</taxon>
        <taxon>Tectiviridae</taxon>
    </lineage>
</organism>
<evidence type="ECO:0000313" key="1">
    <source>
        <dbReference type="EMBL" id="DAI59080.1"/>
    </source>
</evidence>
<reference evidence="1" key="1">
    <citation type="journal article" date="2021" name="Proc. Natl. Acad. Sci. U.S.A.">
        <title>A Catalog of Tens of Thousands of Viruses from Human Metagenomes Reveals Hidden Associations with Chronic Diseases.</title>
        <authorList>
            <person name="Tisza M.J."/>
            <person name="Buck C.B."/>
        </authorList>
    </citation>
    <scope>NUCLEOTIDE SEQUENCE</scope>
    <source>
        <strain evidence="1">Ct3cV12</strain>
    </source>
</reference>
<accession>A0A8S5VY74</accession>
<dbReference type="EMBL" id="BK031033">
    <property type="protein sequence ID" value="DAI59080.1"/>
    <property type="molecule type" value="Genomic_DNA"/>
</dbReference>
<sequence length="68" mass="8139">MSIINHLDYNASRYDIECPKCGRKIHVYEEYQVAGLRDESFLYCPYEDCNWEDYCGSMTIEYNCYKGE</sequence>
<protein>
    <submittedName>
        <fullName evidence="1">Ogr/Delta-like zinc finger protein</fullName>
    </submittedName>
</protein>